<dbReference type="Proteomes" id="UP000801492">
    <property type="component" value="Unassembled WGS sequence"/>
</dbReference>
<keyword evidence="2" id="KW-1185">Reference proteome</keyword>
<dbReference type="EMBL" id="VTPC01088973">
    <property type="protein sequence ID" value="KAF2885989.1"/>
    <property type="molecule type" value="Genomic_DNA"/>
</dbReference>
<evidence type="ECO:0000313" key="1">
    <source>
        <dbReference type="EMBL" id="KAF2885989.1"/>
    </source>
</evidence>
<accession>A0A8K0G4T1</accession>
<organism evidence="1 2">
    <name type="scientific">Ignelater luminosus</name>
    <name type="common">Cucubano</name>
    <name type="synonym">Pyrophorus luminosus</name>
    <dbReference type="NCBI Taxonomy" id="2038154"/>
    <lineage>
        <taxon>Eukaryota</taxon>
        <taxon>Metazoa</taxon>
        <taxon>Ecdysozoa</taxon>
        <taxon>Arthropoda</taxon>
        <taxon>Hexapoda</taxon>
        <taxon>Insecta</taxon>
        <taxon>Pterygota</taxon>
        <taxon>Neoptera</taxon>
        <taxon>Endopterygota</taxon>
        <taxon>Coleoptera</taxon>
        <taxon>Polyphaga</taxon>
        <taxon>Elateriformia</taxon>
        <taxon>Elateroidea</taxon>
        <taxon>Elateridae</taxon>
        <taxon>Agrypninae</taxon>
        <taxon>Pyrophorini</taxon>
        <taxon>Ignelater</taxon>
    </lineage>
</organism>
<evidence type="ECO:0000313" key="2">
    <source>
        <dbReference type="Proteomes" id="UP000801492"/>
    </source>
</evidence>
<reference evidence="1" key="1">
    <citation type="submission" date="2019-08" db="EMBL/GenBank/DDBJ databases">
        <title>The genome of the North American firefly Photinus pyralis.</title>
        <authorList>
            <consortium name="Photinus pyralis genome working group"/>
            <person name="Fallon T.R."/>
            <person name="Sander Lower S.E."/>
            <person name="Weng J.-K."/>
        </authorList>
    </citation>
    <scope>NUCLEOTIDE SEQUENCE</scope>
    <source>
        <strain evidence="1">TRF0915ILg1</strain>
        <tissue evidence="1">Whole body</tissue>
    </source>
</reference>
<dbReference type="OrthoDB" id="6777526at2759"/>
<protein>
    <submittedName>
        <fullName evidence="1">Uncharacterized protein</fullName>
    </submittedName>
</protein>
<comment type="caution">
    <text evidence="1">The sequence shown here is derived from an EMBL/GenBank/DDBJ whole genome shotgun (WGS) entry which is preliminary data.</text>
</comment>
<dbReference type="AlphaFoldDB" id="A0A8K0G4T1"/>
<gene>
    <name evidence="1" type="ORF">ILUMI_20184</name>
</gene>
<proteinExistence type="predicted"/>
<name>A0A8K0G4T1_IGNLU</name>
<sequence length="98" mass="10973">MVQNPSSLKKKALLVLYDKVQSHLRNLCSLGVTVDNCAPILMPLVFSCLPAEILRTWEREGRDAGSSLKVMFESLPEFLKYKVEGDSKWTMGRGIEAS</sequence>